<dbReference type="Gene3D" id="3.40.50.850">
    <property type="entry name" value="Isochorismatase-like"/>
    <property type="match status" value="1"/>
</dbReference>
<sequence length="187" mass="20797">MKALLSIDYTYDFVATDGALTTGAPGQAIESALVGVTKGFIDAGNFVVFAIDRHEKNDTFHPENKLFPPHNLAGTKGRELYGALANVYQEHQEQPEVYWIDKRHYSAFSGTDLDIRLRERQITDLYLTGVCTDICVLHTAIDAYNLGYRIFIVEDAVQSFDPVGHAWALKHMQATLGGTLISFNKGE</sequence>
<dbReference type="SUPFAM" id="SSF52499">
    <property type="entry name" value="Isochorismatase-like hydrolases"/>
    <property type="match status" value="1"/>
</dbReference>
<dbReference type="InterPro" id="IPR050272">
    <property type="entry name" value="Isochorismatase-like_hydrls"/>
</dbReference>
<organism evidence="4 5">
    <name type="scientific">Enterococcus alcedinis</name>
    <dbReference type="NCBI Taxonomy" id="1274384"/>
    <lineage>
        <taxon>Bacteria</taxon>
        <taxon>Bacillati</taxon>
        <taxon>Bacillota</taxon>
        <taxon>Bacilli</taxon>
        <taxon>Lactobacillales</taxon>
        <taxon>Enterococcaceae</taxon>
        <taxon>Enterococcus</taxon>
    </lineage>
</organism>
<evidence type="ECO:0000313" key="5">
    <source>
        <dbReference type="Proteomes" id="UP000622610"/>
    </source>
</evidence>
<evidence type="ECO:0000313" key="4">
    <source>
        <dbReference type="EMBL" id="GGI66254.1"/>
    </source>
</evidence>
<dbReference type="InterPro" id="IPR000868">
    <property type="entry name" value="Isochorismatase-like_dom"/>
</dbReference>
<gene>
    <name evidence="4" type="ORF">GCM10011482_19080</name>
</gene>
<dbReference type="Pfam" id="PF00857">
    <property type="entry name" value="Isochorismatase"/>
    <property type="match status" value="1"/>
</dbReference>
<dbReference type="PANTHER" id="PTHR43540">
    <property type="entry name" value="PEROXYUREIDOACRYLATE/UREIDOACRYLATE AMIDOHYDROLASE-RELATED"/>
    <property type="match status" value="1"/>
</dbReference>
<proteinExistence type="inferred from homology"/>
<dbReference type="Proteomes" id="UP000622610">
    <property type="component" value="Unassembled WGS sequence"/>
</dbReference>
<evidence type="ECO:0000259" key="3">
    <source>
        <dbReference type="Pfam" id="PF00857"/>
    </source>
</evidence>
<dbReference type="InterPro" id="IPR036380">
    <property type="entry name" value="Isochorismatase-like_sf"/>
</dbReference>
<reference evidence="4" key="1">
    <citation type="journal article" date="2014" name="Int. J. Syst. Evol. Microbiol.">
        <title>Complete genome sequence of Corynebacterium casei LMG S-19264T (=DSM 44701T), isolated from a smear-ripened cheese.</title>
        <authorList>
            <consortium name="US DOE Joint Genome Institute (JGI-PGF)"/>
            <person name="Walter F."/>
            <person name="Albersmeier A."/>
            <person name="Kalinowski J."/>
            <person name="Ruckert C."/>
        </authorList>
    </citation>
    <scope>NUCLEOTIDE SEQUENCE</scope>
    <source>
        <strain evidence="4">CCM 8433</strain>
    </source>
</reference>
<protein>
    <submittedName>
        <fullName evidence="4">Isochorismatase</fullName>
    </submittedName>
</protein>
<keyword evidence="2" id="KW-0378">Hydrolase</keyword>
<dbReference type="AlphaFoldDB" id="A0A917JIX1"/>
<comment type="similarity">
    <text evidence="1">Belongs to the isochorismatase family.</text>
</comment>
<keyword evidence="5" id="KW-1185">Reference proteome</keyword>
<accession>A0A917JIX1</accession>
<evidence type="ECO:0000256" key="2">
    <source>
        <dbReference type="ARBA" id="ARBA00022801"/>
    </source>
</evidence>
<dbReference type="GO" id="GO:0016787">
    <property type="term" value="F:hydrolase activity"/>
    <property type="evidence" value="ECO:0007669"/>
    <property type="project" value="UniProtKB-KW"/>
</dbReference>
<dbReference type="EMBL" id="BMDT01000009">
    <property type="protein sequence ID" value="GGI66254.1"/>
    <property type="molecule type" value="Genomic_DNA"/>
</dbReference>
<dbReference type="RefSeq" id="WP_188368085.1">
    <property type="nucleotide sequence ID" value="NZ_BMDT01000009.1"/>
</dbReference>
<dbReference type="CDD" id="cd00431">
    <property type="entry name" value="cysteine_hydrolases"/>
    <property type="match status" value="1"/>
</dbReference>
<feature type="domain" description="Isochorismatase-like" evidence="3">
    <location>
        <begin position="3"/>
        <end position="179"/>
    </location>
</feature>
<comment type="caution">
    <text evidence="4">The sequence shown here is derived from an EMBL/GenBank/DDBJ whole genome shotgun (WGS) entry which is preliminary data.</text>
</comment>
<dbReference type="PANTHER" id="PTHR43540:SF10">
    <property type="entry name" value="ISOCHORISMATASE"/>
    <property type="match status" value="1"/>
</dbReference>
<reference evidence="4" key="2">
    <citation type="submission" date="2020-09" db="EMBL/GenBank/DDBJ databases">
        <authorList>
            <person name="Sun Q."/>
            <person name="Sedlacek I."/>
        </authorList>
    </citation>
    <scope>NUCLEOTIDE SEQUENCE</scope>
    <source>
        <strain evidence="4">CCM 8433</strain>
    </source>
</reference>
<name>A0A917JIX1_9ENTE</name>
<evidence type="ECO:0000256" key="1">
    <source>
        <dbReference type="ARBA" id="ARBA00006336"/>
    </source>
</evidence>